<protein>
    <recommendedName>
        <fullName evidence="3">Luciferase-like domain-containing protein</fullName>
    </recommendedName>
</protein>
<gene>
    <name evidence="1" type="ORF">ETSY1_44510</name>
</gene>
<proteinExistence type="predicted"/>
<dbReference type="GO" id="GO:0016705">
    <property type="term" value="F:oxidoreductase activity, acting on paired donors, with incorporation or reduction of molecular oxygen"/>
    <property type="evidence" value="ECO:0007669"/>
    <property type="project" value="InterPro"/>
</dbReference>
<keyword evidence="2" id="KW-1185">Reference proteome</keyword>
<dbReference type="SUPFAM" id="SSF51679">
    <property type="entry name" value="Bacterial luciferase-like"/>
    <property type="match status" value="1"/>
</dbReference>
<sequence>MLGRAYREYLLPLFGSFQFTDYFKHDPSIPDSDVTPEYLVDHGWLVGSPKTVTEKLGEMYEASGGFGGLLVLTFDHLDDNEGWANSQRLLVEEVMPHFKDMQPD</sequence>
<evidence type="ECO:0000313" key="1">
    <source>
        <dbReference type="EMBL" id="ETW92244.1"/>
    </source>
</evidence>
<evidence type="ECO:0008006" key="3">
    <source>
        <dbReference type="Google" id="ProtNLM"/>
    </source>
</evidence>
<dbReference type="EMBL" id="AZHW01001576">
    <property type="protein sequence ID" value="ETW92244.1"/>
    <property type="molecule type" value="Genomic_DNA"/>
</dbReference>
<organism evidence="1 2">
    <name type="scientific">Entotheonella factor</name>
    <dbReference type="NCBI Taxonomy" id="1429438"/>
    <lineage>
        <taxon>Bacteria</taxon>
        <taxon>Pseudomonadati</taxon>
        <taxon>Nitrospinota/Tectimicrobiota group</taxon>
        <taxon>Candidatus Tectimicrobiota</taxon>
        <taxon>Candidatus Entotheonellia</taxon>
        <taxon>Candidatus Entotheonellales</taxon>
        <taxon>Candidatus Entotheonellaceae</taxon>
        <taxon>Candidatus Entotheonella</taxon>
    </lineage>
</organism>
<name>W4L2W5_ENTF1</name>
<dbReference type="InterPro" id="IPR036661">
    <property type="entry name" value="Luciferase-like_sf"/>
</dbReference>
<comment type="caution">
    <text evidence="1">The sequence shown here is derived from an EMBL/GenBank/DDBJ whole genome shotgun (WGS) entry which is preliminary data.</text>
</comment>
<reference evidence="1 2" key="1">
    <citation type="journal article" date="2014" name="Nature">
        <title>An environmental bacterial taxon with a large and distinct metabolic repertoire.</title>
        <authorList>
            <person name="Wilson M.C."/>
            <person name="Mori T."/>
            <person name="Ruckert C."/>
            <person name="Uria A.R."/>
            <person name="Helf M.J."/>
            <person name="Takada K."/>
            <person name="Gernert C."/>
            <person name="Steffens U.A."/>
            <person name="Heycke N."/>
            <person name="Schmitt S."/>
            <person name="Rinke C."/>
            <person name="Helfrich E.J."/>
            <person name="Brachmann A.O."/>
            <person name="Gurgui C."/>
            <person name="Wakimoto T."/>
            <person name="Kracht M."/>
            <person name="Crusemann M."/>
            <person name="Hentschel U."/>
            <person name="Abe I."/>
            <person name="Matsunaga S."/>
            <person name="Kalinowski J."/>
            <person name="Takeyama H."/>
            <person name="Piel J."/>
        </authorList>
    </citation>
    <scope>NUCLEOTIDE SEQUENCE [LARGE SCALE GENOMIC DNA]</scope>
    <source>
        <strain evidence="2">TSY1</strain>
    </source>
</reference>
<dbReference type="AlphaFoldDB" id="W4L2W5"/>
<dbReference type="Gene3D" id="3.20.20.30">
    <property type="entry name" value="Luciferase-like domain"/>
    <property type="match status" value="1"/>
</dbReference>
<dbReference type="HOGENOM" id="CLU_151613_0_0_7"/>
<evidence type="ECO:0000313" key="2">
    <source>
        <dbReference type="Proteomes" id="UP000019141"/>
    </source>
</evidence>
<accession>W4L2W5</accession>
<dbReference type="Proteomes" id="UP000019141">
    <property type="component" value="Unassembled WGS sequence"/>
</dbReference>